<dbReference type="OrthoDB" id="5194528at2"/>
<evidence type="ECO:0000313" key="1">
    <source>
        <dbReference type="EMBL" id="ALQ40368.1"/>
    </source>
</evidence>
<sequence length="179" mass="21344">MNKVYNEIKEFLENPVDNIENFFNSRAITWIDWREYDEDIISYFNGLLPQEDIVDVEIKEIKLGRGIDIILKKDNKTLAIPYEDDETDRDITIKTLDEFISPKYQIRLFSESLGDDTLAFTVLNSNEWKELENEFGKEKLEFFFTPVSQFKGIFNMSIKEVKKIYTEREVLRDKIFKNN</sequence>
<name>A0A0S2ZN46_9FUSO</name>
<dbReference type="EMBL" id="CP013331">
    <property type="protein sequence ID" value="ALQ40368.1"/>
    <property type="molecule type" value="Genomic_DNA"/>
</dbReference>
<organism evidence="1">
    <name type="scientific">Fusobacterium hwasookii ChDC F174</name>
    <dbReference type="NCBI Taxonomy" id="1307442"/>
    <lineage>
        <taxon>Bacteria</taxon>
        <taxon>Fusobacteriati</taxon>
        <taxon>Fusobacteriota</taxon>
        <taxon>Fusobacteriia</taxon>
        <taxon>Fusobacteriales</taxon>
        <taxon>Fusobacteriaceae</taxon>
        <taxon>Fusobacterium</taxon>
    </lineage>
</organism>
<gene>
    <name evidence="1" type="ORF">RN87_07455</name>
</gene>
<protein>
    <submittedName>
        <fullName evidence="1">Glutathione reductase</fullName>
    </submittedName>
</protein>
<dbReference type="RefSeq" id="WP_029493939.1">
    <property type="nucleotide sequence ID" value="NZ_ATKF01000107.1"/>
</dbReference>
<accession>A0A0S2ZN46</accession>
<dbReference type="Proteomes" id="UP000063275">
    <property type="component" value="Chromosome"/>
</dbReference>
<dbReference type="KEGG" id="fhw:RN87_07455"/>
<dbReference type="AlphaFoldDB" id="A0A0S2ZN46"/>
<evidence type="ECO:0000313" key="2">
    <source>
        <dbReference type="Proteomes" id="UP000063275"/>
    </source>
</evidence>
<proteinExistence type="predicted"/>
<reference evidence="1 2" key="1">
    <citation type="submission" date="2015-11" db="EMBL/GenBank/DDBJ databases">
        <authorList>
            <person name="Zhang Y."/>
            <person name="Guo Z."/>
        </authorList>
    </citation>
    <scope>NUCLEOTIDE SEQUENCE [LARGE SCALE GENOMIC DNA]</scope>
    <source>
        <strain evidence="1 2">ChDC F174</strain>
    </source>
</reference>